<sequence>MSHSVVGKWGKNLAIRVPMDVARATGLIDGEKVDVEVQDGDLIIRRQAAHIRARDDAAAAAAEIMAESRHHSLGIASIRELLEEGRRG</sequence>
<dbReference type="Gene3D" id="2.10.260.10">
    <property type="match status" value="1"/>
</dbReference>
<reference evidence="2" key="1">
    <citation type="submission" date="2017-06" db="EMBL/GenBank/DDBJ databases">
        <title>Complete genome sequence of Nitrospirillum amazonense strain CBAmC, an endophytic nitrogen-fixing and plant growth-promoting bacterium, isolated from sugarcane.</title>
        <authorList>
            <person name="Schwab S."/>
            <person name="dos Santos Teixeira K.R."/>
            <person name="Simoes Araujo J.L."/>
            <person name="Soares Vidal M."/>
            <person name="Borges de Freitas H.R."/>
            <person name="Rivello Crivelaro A.L."/>
            <person name="Bueno de Camargo Nunes A."/>
            <person name="dos Santos C.M."/>
            <person name="Palmeira da Silva Rosa D."/>
            <person name="da Silva Padilha D."/>
            <person name="da Silva E."/>
            <person name="Araujo Terra L."/>
            <person name="Soares Mendes V."/>
            <person name="Farinelli L."/>
            <person name="Magalhaes Cruz L."/>
            <person name="Baldani J.I."/>
        </authorList>
    </citation>
    <scope>NUCLEOTIDE SEQUENCE [LARGE SCALE GENOMIC DNA]</scope>
    <source>
        <strain evidence="2">CBAmC</strain>
    </source>
</reference>
<organism evidence="2 3">
    <name type="scientific">Nitrospirillum viridazoti CBAmc</name>
    <dbReference type="NCBI Taxonomy" id="1441467"/>
    <lineage>
        <taxon>Bacteria</taxon>
        <taxon>Pseudomonadati</taxon>
        <taxon>Pseudomonadota</taxon>
        <taxon>Alphaproteobacteria</taxon>
        <taxon>Rhodospirillales</taxon>
        <taxon>Azospirillaceae</taxon>
        <taxon>Nitrospirillum</taxon>
        <taxon>Nitrospirillum viridazoti</taxon>
    </lineage>
</organism>
<dbReference type="InterPro" id="IPR037914">
    <property type="entry name" value="SpoVT-AbrB_sf"/>
</dbReference>
<keyword evidence="3" id="KW-1185">Reference proteome</keyword>
<gene>
    <name evidence="2" type="ORF">Y958_04580</name>
</gene>
<dbReference type="EMBL" id="CP022110">
    <property type="protein sequence ID" value="ASG20177.1"/>
    <property type="molecule type" value="Genomic_DNA"/>
</dbReference>
<keyword evidence="2" id="KW-0238">DNA-binding</keyword>
<proteinExistence type="predicted"/>
<dbReference type="AlphaFoldDB" id="A0A248JN89"/>
<dbReference type="KEGG" id="nao:Y958_04580"/>
<evidence type="ECO:0000313" key="2">
    <source>
        <dbReference type="EMBL" id="ASG20177.1"/>
    </source>
</evidence>
<evidence type="ECO:0000313" key="3">
    <source>
        <dbReference type="Proteomes" id="UP000197153"/>
    </source>
</evidence>
<dbReference type="SMART" id="SM00966">
    <property type="entry name" value="SpoVT_AbrB"/>
    <property type="match status" value="1"/>
</dbReference>
<dbReference type="RefSeq" id="WP_088871073.1">
    <property type="nucleotide sequence ID" value="NZ_CP022110.1"/>
</dbReference>
<dbReference type="GO" id="GO:0003677">
    <property type="term" value="F:DNA binding"/>
    <property type="evidence" value="ECO:0007669"/>
    <property type="project" value="UniProtKB-KW"/>
</dbReference>
<accession>A0A248JN89</accession>
<dbReference type="SUPFAM" id="SSF89447">
    <property type="entry name" value="AbrB/MazE/MraZ-like"/>
    <property type="match status" value="1"/>
</dbReference>
<dbReference type="InterPro" id="IPR007159">
    <property type="entry name" value="SpoVT-AbrB_dom"/>
</dbReference>
<dbReference type="Proteomes" id="UP000197153">
    <property type="component" value="Chromosome 1"/>
</dbReference>
<dbReference type="Pfam" id="PF04014">
    <property type="entry name" value="MazE_antitoxin"/>
    <property type="match status" value="1"/>
</dbReference>
<name>A0A248JN89_9PROT</name>
<protein>
    <submittedName>
        <fullName evidence="2">AbrB/MazE/SpoVT family DNA-binding domain-containing protein</fullName>
    </submittedName>
</protein>
<feature type="domain" description="SpoVT-AbrB" evidence="1">
    <location>
        <begin position="7"/>
        <end position="52"/>
    </location>
</feature>
<evidence type="ECO:0000259" key="1">
    <source>
        <dbReference type="SMART" id="SM00966"/>
    </source>
</evidence>